<evidence type="ECO:0000256" key="6">
    <source>
        <dbReference type="ARBA" id="ARBA00022989"/>
    </source>
</evidence>
<proteinExistence type="inferred from homology"/>
<sequence length="286" mass="31544">MVSRETSENYDAENEDTPPFLPLPGTPEQAIQFSQDECASFSAQQEIRYGLKETWAVGVGLVPLGLAFGLLLSQTGFAWWWAPIFSIIIYAGSTEYLALGLITGGLGPISAALTGFMVNFRHLFYGLTFPRQVLKNPLARGYSAYALTDESYAIASVSYSRPMTAVRLMTIQITCHTMWVLSGVAGALIGQVIPPDIHGMDFALTALFVVLAWEAFQINKDFSLPICAILFALGAVVLAPAQMLMIALSAYFLFLVMRFRSPKVDRRLSWRRAEKPEQCSYGEGEK</sequence>
<feature type="transmembrane region" description="Helical" evidence="9">
    <location>
        <begin position="106"/>
        <end position="124"/>
    </location>
</feature>
<feature type="transmembrane region" description="Helical" evidence="9">
    <location>
        <begin position="197"/>
        <end position="216"/>
    </location>
</feature>
<feature type="region of interest" description="Disordered" evidence="8">
    <location>
        <begin position="1"/>
        <end position="21"/>
    </location>
</feature>
<evidence type="ECO:0000256" key="9">
    <source>
        <dbReference type="SAM" id="Phobius"/>
    </source>
</evidence>
<keyword evidence="5 9" id="KW-0812">Transmembrane</keyword>
<dbReference type="AlphaFoldDB" id="A0AB38VQB6"/>
<dbReference type="PANTHER" id="PTHR34979:SF1">
    <property type="entry name" value="INNER MEMBRANE PROTEIN YGAZ"/>
    <property type="match status" value="1"/>
</dbReference>
<evidence type="ECO:0000256" key="8">
    <source>
        <dbReference type="SAM" id="MobiDB-lite"/>
    </source>
</evidence>
<feature type="transmembrane region" description="Helical" evidence="9">
    <location>
        <begin position="54"/>
        <end position="72"/>
    </location>
</feature>
<keyword evidence="7 9" id="KW-0472">Membrane</keyword>
<evidence type="ECO:0000256" key="7">
    <source>
        <dbReference type="ARBA" id="ARBA00023136"/>
    </source>
</evidence>
<evidence type="ECO:0000313" key="11">
    <source>
        <dbReference type="Proteomes" id="UP000271380"/>
    </source>
</evidence>
<dbReference type="Proteomes" id="UP000271380">
    <property type="component" value="Chromosome"/>
</dbReference>
<feature type="transmembrane region" description="Helical" evidence="9">
    <location>
        <begin position="169"/>
        <end position="190"/>
    </location>
</feature>
<evidence type="ECO:0000256" key="1">
    <source>
        <dbReference type="ARBA" id="ARBA00004651"/>
    </source>
</evidence>
<evidence type="ECO:0000256" key="4">
    <source>
        <dbReference type="ARBA" id="ARBA00022475"/>
    </source>
</evidence>
<name>A0AB38VQB6_9CORY</name>
<keyword evidence="6 9" id="KW-1133">Transmembrane helix</keyword>
<evidence type="ECO:0000313" key="10">
    <source>
        <dbReference type="EMBL" id="VEH05626.1"/>
    </source>
</evidence>
<dbReference type="InterPro" id="IPR011606">
    <property type="entry name" value="Brnchd-chn_aa_trnsp_permease"/>
</dbReference>
<dbReference type="PANTHER" id="PTHR34979">
    <property type="entry name" value="INNER MEMBRANE PROTEIN YGAZ"/>
    <property type="match status" value="1"/>
</dbReference>
<dbReference type="GO" id="GO:1903785">
    <property type="term" value="P:L-valine transmembrane transport"/>
    <property type="evidence" value="ECO:0007669"/>
    <property type="project" value="TreeGrafter"/>
</dbReference>
<dbReference type="EMBL" id="LR134377">
    <property type="protein sequence ID" value="VEH05626.1"/>
    <property type="molecule type" value="Genomic_DNA"/>
</dbReference>
<protein>
    <submittedName>
        <fullName evidence="10">Predicted branched-chain amino acid permease</fullName>
    </submittedName>
</protein>
<comment type="similarity">
    <text evidence="2">Belongs to the AzlC family.</text>
</comment>
<dbReference type="Pfam" id="PF03591">
    <property type="entry name" value="AzlC"/>
    <property type="match status" value="1"/>
</dbReference>
<evidence type="ECO:0000256" key="5">
    <source>
        <dbReference type="ARBA" id="ARBA00022692"/>
    </source>
</evidence>
<keyword evidence="3" id="KW-0813">Transport</keyword>
<gene>
    <name evidence="10" type="primary">AzlC</name>
    <name evidence="10" type="ORF">NCTC949_00709</name>
</gene>
<organism evidence="10 11">
    <name type="scientific">Corynebacterium kutscheri</name>
    <dbReference type="NCBI Taxonomy" id="35755"/>
    <lineage>
        <taxon>Bacteria</taxon>
        <taxon>Bacillati</taxon>
        <taxon>Actinomycetota</taxon>
        <taxon>Actinomycetes</taxon>
        <taxon>Mycobacteriales</taxon>
        <taxon>Corynebacteriaceae</taxon>
        <taxon>Corynebacterium</taxon>
    </lineage>
</organism>
<keyword evidence="4" id="KW-1003">Cell membrane</keyword>
<dbReference type="RefSeq" id="WP_126316475.1">
    <property type="nucleotide sequence ID" value="NZ_JBHOLU010000002.1"/>
</dbReference>
<evidence type="ECO:0000256" key="2">
    <source>
        <dbReference type="ARBA" id="ARBA00010735"/>
    </source>
</evidence>
<comment type="subcellular location">
    <subcellularLocation>
        <location evidence="1">Cell membrane</location>
        <topology evidence="1">Multi-pass membrane protein</topology>
    </subcellularLocation>
</comment>
<dbReference type="GO" id="GO:0005886">
    <property type="term" value="C:plasma membrane"/>
    <property type="evidence" value="ECO:0007669"/>
    <property type="project" value="UniProtKB-SubCell"/>
</dbReference>
<accession>A0AB38VQB6</accession>
<evidence type="ECO:0000256" key="3">
    <source>
        <dbReference type="ARBA" id="ARBA00022448"/>
    </source>
</evidence>
<reference evidence="10 11" key="1">
    <citation type="submission" date="2018-12" db="EMBL/GenBank/DDBJ databases">
        <authorList>
            <consortium name="Pathogen Informatics"/>
        </authorList>
    </citation>
    <scope>NUCLEOTIDE SEQUENCE [LARGE SCALE GENOMIC DNA]</scope>
    <source>
        <strain evidence="10 11">NCTC949</strain>
    </source>
</reference>
<feature type="transmembrane region" description="Helical" evidence="9">
    <location>
        <begin position="228"/>
        <end position="257"/>
    </location>
</feature>